<dbReference type="GO" id="GO:0005886">
    <property type="term" value="C:plasma membrane"/>
    <property type="evidence" value="ECO:0007669"/>
    <property type="project" value="TreeGrafter"/>
</dbReference>
<dbReference type="Proteomes" id="UP000194151">
    <property type="component" value="Chromosome"/>
</dbReference>
<dbReference type="AlphaFoldDB" id="A0A1W6YMA3"/>
<feature type="transmembrane region" description="Helical" evidence="4">
    <location>
        <begin position="52"/>
        <end position="75"/>
    </location>
</feature>
<dbReference type="RefSeq" id="WP_086065618.1">
    <property type="nucleotide sequence ID" value="NZ_CP021108.1"/>
</dbReference>
<dbReference type="STRING" id="1416806.CAL12_16405"/>
<feature type="transmembrane region" description="Helical" evidence="4">
    <location>
        <begin position="145"/>
        <end position="165"/>
    </location>
</feature>
<dbReference type="Pfam" id="PF06779">
    <property type="entry name" value="MFS_4"/>
    <property type="match status" value="2"/>
</dbReference>
<dbReference type="Gene3D" id="1.20.1250.20">
    <property type="entry name" value="MFS general substrate transporter like domains"/>
    <property type="match status" value="2"/>
</dbReference>
<evidence type="ECO:0000259" key="5">
    <source>
        <dbReference type="PROSITE" id="PS50850"/>
    </source>
</evidence>
<feature type="transmembrane region" description="Helical" evidence="4">
    <location>
        <begin position="87"/>
        <end position="107"/>
    </location>
</feature>
<keyword evidence="2 4" id="KW-1133">Transmembrane helix</keyword>
<feature type="transmembrane region" description="Helical" evidence="4">
    <location>
        <begin position="382"/>
        <end position="402"/>
    </location>
</feature>
<keyword evidence="7" id="KW-1185">Reference proteome</keyword>
<evidence type="ECO:0000256" key="2">
    <source>
        <dbReference type="ARBA" id="ARBA00022989"/>
    </source>
</evidence>
<feature type="domain" description="Major facilitator superfamily (MFS) profile" evidence="5">
    <location>
        <begin position="20"/>
        <end position="433"/>
    </location>
</feature>
<dbReference type="PANTHER" id="PTHR23537">
    <property type="match status" value="1"/>
</dbReference>
<feature type="transmembrane region" description="Helical" evidence="4">
    <location>
        <begin position="113"/>
        <end position="138"/>
    </location>
</feature>
<feature type="transmembrane region" description="Helical" evidence="4">
    <location>
        <begin position="20"/>
        <end position="40"/>
    </location>
</feature>
<dbReference type="InterPro" id="IPR020846">
    <property type="entry name" value="MFS_dom"/>
</dbReference>
<evidence type="ECO:0000256" key="4">
    <source>
        <dbReference type="SAM" id="Phobius"/>
    </source>
</evidence>
<feature type="transmembrane region" description="Helical" evidence="4">
    <location>
        <begin position="408"/>
        <end position="429"/>
    </location>
</feature>
<gene>
    <name evidence="6" type="ORF">CAL12_16405</name>
</gene>
<feature type="transmembrane region" description="Helical" evidence="4">
    <location>
        <begin position="177"/>
        <end position="195"/>
    </location>
</feature>
<reference evidence="6 7" key="1">
    <citation type="submission" date="2017-05" db="EMBL/GenBank/DDBJ databases">
        <title>Complete and WGS of Bordetella genogroups.</title>
        <authorList>
            <person name="Spilker T."/>
            <person name="LiPuma J."/>
        </authorList>
    </citation>
    <scope>NUCLEOTIDE SEQUENCE [LARGE SCALE GENOMIC DNA]</scope>
    <source>
        <strain evidence="6 7">AU19157</strain>
    </source>
</reference>
<evidence type="ECO:0000313" key="7">
    <source>
        <dbReference type="Proteomes" id="UP000194151"/>
    </source>
</evidence>
<dbReference type="OrthoDB" id="9797953at2"/>
<keyword evidence="1 4" id="KW-0812">Transmembrane</keyword>
<accession>A0A1W6YMA3</accession>
<protein>
    <submittedName>
        <fullName evidence="6">MFS transporter</fullName>
    </submittedName>
</protein>
<sequence length="433" mass="44476">MGKAMAAISTTGPRAVGARWATLAGFCASLVGIGLARFAYTPLLPAIIAAHWFDASVAAYLGAANLAGYLAGALLARPIAARLPIAVTLRAMMVLATIAFFACAYPLSFSWFFAWRFLSGLAGGALMVLAAPTVLPLVPAARRGLAGGVIFMGVGVGVAASGTLVPLLLRDSLQDTWLGLGVLSLVATAIAWQGWPSGATAAPAGDKLTSGAGSGADNGSHIGAAGAAPARAAHGAAHPPIRHHRVPRVVSLRALYVEYALNAAGWVPHMIFLVDFVARGLRQGLQVGAQYWVLFGIGATVGPVLAGALADRTGFGRALRLAFTLQAVGVVIPALGLGDGWLMASSVVVGAFVTGTVPLVLGRVHELLAHHPAHRNPAWRTATVSFALFQAVAAYALSYVFNQSGGNYILLFVIGTASMVLALAIDLIWGRRG</sequence>
<dbReference type="PANTHER" id="PTHR23537:SF1">
    <property type="entry name" value="SUGAR TRANSPORTER"/>
    <property type="match status" value="1"/>
</dbReference>
<dbReference type="GO" id="GO:0022857">
    <property type="term" value="F:transmembrane transporter activity"/>
    <property type="evidence" value="ECO:0007669"/>
    <property type="project" value="InterPro"/>
</dbReference>
<dbReference type="SUPFAM" id="SSF103473">
    <property type="entry name" value="MFS general substrate transporter"/>
    <property type="match status" value="1"/>
</dbReference>
<feature type="transmembrane region" description="Helical" evidence="4">
    <location>
        <begin position="289"/>
        <end position="310"/>
    </location>
</feature>
<evidence type="ECO:0000313" key="6">
    <source>
        <dbReference type="EMBL" id="ARP82240.1"/>
    </source>
</evidence>
<dbReference type="InterPro" id="IPR010645">
    <property type="entry name" value="MFS_4"/>
</dbReference>
<dbReference type="InterPro" id="IPR036259">
    <property type="entry name" value="MFS_trans_sf"/>
</dbReference>
<keyword evidence="3 4" id="KW-0472">Membrane</keyword>
<dbReference type="KEGG" id="bgv:CAL12_16405"/>
<organism evidence="6 7">
    <name type="scientific">Bordetella genomosp. 8</name>
    <dbReference type="NCBI Taxonomy" id="1416806"/>
    <lineage>
        <taxon>Bacteria</taxon>
        <taxon>Pseudomonadati</taxon>
        <taxon>Pseudomonadota</taxon>
        <taxon>Betaproteobacteria</taxon>
        <taxon>Burkholderiales</taxon>
        <taxon>Alcaligenaceae</taxon>
        <taxon>Bordetella</taxon>
    </lineage>
</organism>
<name>A0A1W6YMA3_9BORD</name>
<dbReference type="PROSITE" id="PS50850">
    <property type="entry name" value="MFS"/>
    <property type="match status" value="1"/>
</dbReference>
<evidence type="ECO:0000256" key="3">
    <source>
        <dbReference type="ARBA" id="ARBA00023136"/>
    </source>
</evidence>
<proteinExistence type="predicted"/>
<evidence type="ECO:0000256" key="1">
    <source>
        <dbReference type="ARBA" id="ARBA00022692"/>
    </source>
</evidence>
<feature type="transmembrane region" description="Helical" evidence="4">
    <location>
        <begin position="255"/>
        <end position="277"/>
    </location>
</feature>
<dbReference type="EMBL" id="CP021108">
    <property type="protein sequence ID" value="ARP82240.1"/>
    <property type="molecule type" value="Genomic_DNA"/>
</dbReference>
<feature type="transmembrane region" description="Helical" evidence="4">
    <location>
        <begin position="317"/>
        <end position="335"/>
    </location>
</feature>